<proteinExistence type="predicted"/>
<dbReference type="OrthoDB" id="262125at2"/>
<dbReference type="SUPFAM" id="SSF82171">
    <property type="entry name" value="DPP6 N-terminal domain-like"/>
    <property type="match status" value="1"/>
</dbReference>
<gene>
    <name evidence="5" type="ORF">CLV43_12464</name>
</gene>
<dbReference type="GO" id="GO:0004177">
    <property type="term" value="F:aminopeptidase activity"/>
    <property type="evidence" value="ECO:0007669"/>
    <property type="project" value="UniProtKB-KW"/>
</dbReference>
<keyword evidence="5" id="KW-0645">Protease</keyword>
<dbReference type="PANTHER" id="PTHR42776:SF4">
    <property type="entry name" value="ACYLAMINO-ACID-RELEASING ENZYME"/>
    <property type="match status" value="1"/>
</dbReference>
<dbReference type="Pfam" id="PF00326">
    <property type="entry name" value="Peptidase_S9"/>
    <property type="match status" value="1"/>
</dbReference>
<keyword evidence="6" id="KW-1185">Reference proteome</keyword>
<evidence type="ECO:0000259" key="4">
    <source>
        <dbReference type="Pfam" id="PF00326"/>
    </source>
</evidence>
<dbReference type="RefSeq" id="WP_106196770.1">
    <property type="nucleotide sequence ID" value="NZ_PVTF01000024.1"/>
</dbReference>
<dbReference type="EMBL" id="PVTF01000024">
    <property type="protein sequence ID" value="PRY30332.1"/>
    <property type="molecule type" value="Genomic_DNA"/>
</dbReference>
<dbReference type="InterPro" id="IPR001375">
    <property type="entry name" value="Peptidase_S9_cat"/>
</dbReference>
<sequence length="682" mass="73941">MTTSSATAADFADLATFNALPRVGSPALSPDGSRLVAVVSELAPDGKTWQGALWEIDPKGEGAPRRLTSATKGESSPAFAPDGSLLFLSSRPDPQATDKDKPGKDKTALWLLPAAGEAREVYRPAGGVEKFAVAADSGTLLLSATAHPTAAFGEEDATKRKAREDSGITAILHEGYPIRYWDSDIGPAYRRALTTGPVTADSGRVDAADVRDLTPDARSTIEDIIAISPDGRWALYSEQVPVSPAYGDRYNLRLAATDGSSNRVLADEPDHSFVGGAFTPDSTAVIAVRVVDSTADSPWFGTLVRIDVATGETTDLTPDFPEEPASPVVSPDGSAVYFTSSHRGHQPVWRLDLASGDVTRLTARGAYTDVIVSPDSTTVYAMGGAVDHPPTPVRLDATAVEQEPVRLPAPGTVSSLPGTLTEIETTVADGRTVRAWLVLPEGASADRPAPLLLWVHGGPVMSWNNWSWRWNWWLMAARGYAVLLPDPALSTGYGHDFVKAGWGRWGAEPYTDLMAITDVAERRDDIDNSRTAAMGGSFGGYMANWIATQTTRFRAIVTHASLWHLDAFTGSTDGSFYWIREMGDPLTQPDRVKANSPHLYVANIETPMLVIHGDKDYRVPIGEGQRLYFDLLRHGVNAKFLYYPTENHWILTPGNSRIWYETIFAFLAEHVLAEDWKRPELL</sequence>
<evidence type="ECO:0000256" key="3">
    <source>
        <dbReference type="SAM" id="MobiDB-lite"/>
    </source>
</evidence>
<keyword evidence="5" id="KW-0031">Aminopeptidase</keyword>
<evidence type="ECO:0000256" key="2">
    <source>
        <dbReference type="ARBA" id="ARBA00022825"/>
    </source>
</evidence>
<accession>A0A2T0SA99</accession>
<dbReference type="InterPro" id="IPR011042">
    <property type="entry name" value="6-blade_b-propeller_TolB-like"/>
</dbReference>
<evidence type="ECO:0000313" key="5">
    <source>
        <dbReference type="EMBL" id="PRY30332.1"/>
    </source>
</evidence>
<dbReference type="InterPro" id="IPR011659">
    <property type="entry name" value="WD40"/>
</dbReference>
<protein>
    <submittedName>
        <fullName evidence="5">Dipeptidyl aminopeptidase/acylaminoacyl peptidase</fullName>
    </submittedName>
</protein>
<dbReference type="PANTHER" id="PTHR42776">
    <property type="entry name" value="SERINE PEPTIDASE S9 FAMILY MEMBER"/>
    <property type="match status" value="1"/>
</dbReference>
<organism evidence="5 6">
    <name type="scientific">Umezawaea tangerina</name>
    <dbReference type="NCBI Taxonomy" id="84725"/>
    <lineage>
        <taxon>Bacteria</taxon>
        <taxon>Bacillati</taxon>
        <taxon>Actinomycetota</taxon>
        <taxon>Actinomycetes</taxon>
        <taxon>Pseudonocardiales</taxon>
        <taxon>Pseudonocardiaceae</taxon>
        <taxon>Umezawaea</taxon>
    </lineage>
</organism>
<evidence type="ECO:0000313" key="6">
    <source>
        <dbReference type="Proteomes" id="UP000239494"/>
    </source>
</evidence>
<dbReference type="Pfam" id="PF07676">
    <property type="entry name" value="PD40"/>
    <property type="match status" value="2"/>
</dbReference>
<dbReference type="AlphaFoldDB" id="A0A2T0SA99"/>
<dbReference type="GO" id="GO:0004252">
    <property type="term" value="F:serine-type endopeptidase activity"/>
    <property type="evidence" value="ECO:0007669"/>
    <property type="project" value="TreeGrafter"/>
</dbReference>
<name>A0A2T0SA99_9PSEU</name>
<comment type="caution">
    <text evidence="5">The sequence shown here is derived from an EMBL/GenBank/DDBJ whole genome shotgun (WGS) entry which is preliminary data.</text>
</comment>
<dbReference type="GO" id="GO:0006508">
    <property type="term" value="P:proteolysis"/>
    <property type="evidence" value="ECO:0007669"/>
    <property type="project" value="InterPro"/>
</dbReference>
<keyword evidence="1" id="KW-0378">Hydrolase</keyword>
<reference evidence="5 6" key="1">
    <citation type="submission" date="2018-03" db="EMBL/GenBank/DDBJ databases">
        <title>Genomic Encyclopedia of Archaeal and Bacterial Type Strains, Phase II (KMG-II): from individual species to whole genera.</title>
        <authorList>
            <person name="Goeker M."/>
        </authorList>
    </citation>
    <scope>NUCLEOTIDE SEQUENCE [LARGE SCALE GENOMIC DNA]</scope>
    <source>
        <strain evidence="5 6">DSM 44720</strain>
    </source>
</reference>
<dbReference type="Gene3D" id="2.120.10.30">
    <property type="entry name" value="TolB, C-terminal domain"/>
    <property type="match status" value="2"/>
</dbReference>
<evidence type="ECO:0000256" key="1">
    <source>
        <dbReference type="ARBA" id="ARBA00022801"/>
    </source>
</evidence>
<dbReference type="InterPro" id="IPR029058">
    <property type="entry name" value="AB_hydrolase_fold"/>
</dbReference>
<dbReference type="Gene3D" id="3.40.50.1820">
    <property type="entry name" value="alpha/beta hydrolase"/>
    <property type="match status" value="1"/>
</dbReference>
<feature type="domain" description="Peptidase S9 prolyl oligopeptidase catalytic" evidence="4">
    <location>
        <begin position="466"/>
        <end position="671"/>
    </location>
</feature>
<keyword evidence="2" id="KW-0720">Serine protease</keyword>
<feature type="region of interest" description="Disordered" evidence="3">
    <location>
        <begin position="57"/>
        <end position="82"/>
    </location>
</feature>
<dbReference type="SUPFAM" id="SSF53474">
    <property type="entry name" value="alpha/beta-Hydrolases"/>
    <property type="match status" value="1"/>
</dbReference>
<dbReference type="Proteomes" id="UP000239494">
    <property type="component" value="Unassembled WGS sequence"/>
</dbReference>